<reference evidence="2" key="1">
    <citation type="journal article" date="2019" name="bioRxiv">
        <title>The Genome of the Zebra Mussel, Dreissena polymorpha: A Resource for Invasive Species Research.</title>
        <authorList>
            <person name="McCartney M.A."/>
            <person name="Auch B."/>
            <person name="Kono T."/>
            <person name="Mallez S."/>
            <person name="Zhang Y."/>
            <person name="Obille A."/>
            <person name="Becker A."/>
            <person name="Abrahante J.E."/>
            <person name="Garbe J."/>
            <person name="Badalamenti J.P."/>
            <person name="Herman A."/>
            <person name="Mangelson H."/>
            <person name="Liachko I."/>
            <person name="Sullivan S."/>
            <person name="Sone E.D."/>
            <person name="Koren S."/>
            <person name="Silverstein K.A.T."/>
            <person name="Beckman K.B."/>
            <person name="Gohl D.M."/>
        </authorList>
    </citation>
    <scope>NUCLEOTIDE SEQUENCE</scope>
    <source>
        <strain evidence="2">Duluth1</strain>
        <tissue evidence="2">Whole animal</tissue>
    </source>
</reference>
<dbReference type="Proteomes" id="UP000828390">
    <property type="component" value="Unassembled WGS sequence"/>
</dbReference>
<keyword evidence="1" id="KW-0812">Transmembrane</keyword>
<name>A0A9D4I4I4_DREPO</name>
<accession>A0A9D4I4I4</accession>
<evidence type="ECO:0000256" key="1">
    <source>
        <dbReference type="SAM" id="Phobius"/>
    </source>
</evidence>
<gene>
    <name evidence="2" type="ORF">DPMN_182281</name>
</gene>
<evidence type="ECO:0000313" key="3">
    <source>
        <dbReference type="Proteomes" id="UP000828390"/>
    </source>
</evidence>
<proteinExistence type="predicted"/>
<keyword evidence="3" id="KW-1185">Reference proteome</keyword>
<reference evidence="2" key="2">
    <citation type="submission" date="2020-11" db="EMBL/GenBank/DDBJ databases">
        <authorList>
            <person name="McCartney M.A."/>
            <person name="Auch B."/>
            <person name="Kono T."/>
            <person name="Mallez S."/>
            <person name="Becker A."/>
            <person name="Gohl D.M."/>
            <person name="Silverstein K.A.T."/>
            <person name="Koren S."/>
            <person name="Bechman K.B."/>
            <person name="Herman A."/>
            <person name="Abrahante J.E."/>
            <person name="Garbe J."/>
        </authorList>
    </citation>
    <scope>NUCLEOTIDE SEQUENCE</scope>
    <source>
        <strain evidence="2">Duluth1</strain>
        <tissue evidence="2">Whole animal</tissue>
    </source>
</reference>
<sequence>MLGVCSEITASEEKFDEQFKREEPYGGMSYSQQTKDLTRGETRCPRTAFPFPTTRPFKGILLMMMLLMVVVMMIVIVMMMMIKHLYAPSLNLYLKSHI</sequence>
<keyword evidence="1" id="KW-0472">Membrane</keyword>
<keyword evidence="1" id="KW-1133">Transmembrane helix</keyword>
<dbReference type="EMBL" id="JAIWYP010000010">
    <property type="protein sequence ID" value="KAH3747849.1"/>
    <property type="molecule type" value="Genomic_DNA"/>
</dbReference>
<protein>
    <submittedName>
        <fullName evidence="2">Uncharacterized protein</fullName>
    </submittedName>
</protein>
<feature type="transmembrane region" description="Helical" evidence="1">
    <location>
        <begin position="60"/>
        <end position="82"/>
    </location>
</feature>
<evidence type="ECO:0000313" key="2">
    <source>
        <dbReference type="EMBL" id="KAH3747849.1"/>
    </source>
</evidence>
<comment type="caution">
    <text evidence="2">The sequence shown here is derived from an EMBL/GenBank/DDBJ whole genome shotgun (WGS) entry which is preliminary data.</text>
</comment>
<organism evidence="2 3">
    <name type="scientific">Dreissena polymorpha</name>
    <name type="common">Zebra mussel</name>
    <name type="synonym">Mytilus polymorpha</name>
    <dbReference type="NCBI Taxonomy" id="45954"/>
    <lineage>
        <taxon>Eukaryota</taxon>
        <taxon>Metazoa</taxon>
        <taxon>Spiralia</taxon>
        <taxon>Lophotrochozoa</taxon>
        <taxon>Mollusca</taxon>
        <taxon>Bivalvia</taxon>
        <taxon>Autobranchia</taxon>
        <taxon>Heteroconchia</taxon>
        <taxon>Euheterodonta</taxon>
        <taxon>Imparidentia</taxon>
        <taxon>Neoheterodontei</taxon>
        <taxon>Myida</taxon>
        <taxon>Dreissenoidea</taxon>
        <taxon>Dreissenidae</taxon>
        <taxon>Dreissena</taxon>
    </lineage>
</organism>
<dbReference type="AlphaFoldDB" id="A0A9D4I4I4"/>